<name>A0A0P8WDB3_9CLOT</name>
<gene>
    <name evidence="6" type="primary">argD_2</name>
    <name evidence="5" type="synonym">argD</name>
    <name evidence="6" type="ORF">OXPF_03500</name>
</gene>
<comment type="caution">
    <text evidence="6">The sequence shown here is derived from an EMBL/GenBank/DDBJ whole genome shotgun (WGS) entry which is preliminary data.</text>
</comment>
<dbReference type="OrthoDB" id="9801052at2"/>
<keyword evidence="1 5" id="KW-0032">Aminotransferase</keyword>
<evidence type="ECO:0000256" key="4">
    <source>
        <dbReference type="ARBA" id="ARBA00022898"/>
    </source>
</evidence>
<dbReference type="InterPro" id="IPR004636">
    <property type="entry name" value="AcOrn/SuccOrn_fam"/>
</dbReference>
<evidence type="ECO:0000256" key="5">
    <source>
        <dbReference type="HAMAP-Rule" id="MF_01107"/>
    </source>
</evidence>
<dbReference type="PROSITE" id="PS00600">
    <property type="entry name" value="AA_TRANSFER_CLASS_3"/>
    <property type="match status" value="1"/>
</dbReference>
<dbReference type="GO" id="GO:0003992">
    <property type="term" value="F:N2-acetyl-L-ornithine:2-oxoglutarate 5-aminotransferase activity"/>
    <property type="evidence" value="ECO:0007669"/>
    <property type="project" value="UniProtKB-UniRule"/>
</dbReference>
<keyword evidence="4 5" id="KW-0663">Pyridoxal phosphate</keyword>
<feature type="modified residue" description="N6-(pyridoxal phosphate)lysine" evidence="5">
    <location>
        <position position="252"/>
    </location>
</feature>
<dbReference type="Proteomes" id="UP000050326">
    <property type="component" value="Unassembled WGS sequence"/>
</dbReference>
<evidence type="ECO:0000256" key="1">
    <source>
        <dbReference type="ARBA" id="ARBA00022576"/>
    </source>
</evidence>
<dbReference type="EMBL" id="LKET01000016">
    <property type="protein sequence ID" value="KPU45882.1"/>
    <property type="molecule type" value="Genomic_DNA"/>
</dbReference>
<dbReference type="RefSeq" id="WP_152967673.1">
    <property type="nucleotide sequence ID" value="NZ_LKET01000016.1"/>
</dbReference>
<keyword evidence="2 5" id="KW-0028">Amino-acid biosynthesis</keyword>
<dbReference type="PIRSF" id="PIRSF000521">
    <property type="entry name" value="Transaminase_4ab_Lys_Orn"/>
    <property type="match status" value="1"/>
</dbReference>
<dbReference type="CDD" id="cd00610">
    <property type="entry name" value="OAT_like"/>
    <property type="match status" value="1"/>
</dbReference>
<dbReference type="FunFam" id="3.40.640.10:FF:000004">
    <property type="entry name" value="Acetylornithine aminotransferase"/>
    <property type="match status" value="1"/>
</dbReference>
<dbReference type="InterPro" id="IPR015421">
    <property type="entry name" value="PyrdxlP-dep_Trfase_major"/>
</dbReference>
<dbReference type="InterPro" id="IPR050103">
    <property type="entry name" value="Class-III_PLP-dep_AT"/>
</dbReference>
<dbReference type="InterPro" id="IPR015422">
    <property type="entry name" value="PyrdxlP-dep_Trfase_small"/>
</dbReference>
<dbReference type="NCBIfam" id="NF002325">
    <property type="entry name" value="PRK01278.1"/>
    <property type="match status" value="1"/>
</dbReference>
<proteinExistence type="inferred from homology"/>
<feature type="binding site" evidence="5">
    <location>
        <position position="141"/>
    </location>
    <ligand>
        <name>N(2)-acetyl-L-ornithine</name>
        <dbReference type="ChEBI" id="CHEBI:57805"/>
    </ligand>
</feature>
<dbReference type="InterPro" id="IPR005814">
    <property type="entry name" value="Aminotrans_3"/>
</dbReference>
<feature type="binding site" evidence="5">
    <location>
        <begin position="105"/>
        <end position="106"/>
    </location>
    <ligand>
        <name>pyridoxal 5'-phosphate</name>
        <dbReference type="ChEBI" id="CHEBI:597326"/>
    </ligand>
</feature>
<dbReference type="HAMAP" id="MF_01107">
    <property type="entry name" value="ArgD_aminotrans_3"/>
    <property type="match status" value="1"/>
</dbReference>
<dbReference type="AlphaFoldDB" id="A0A0P8WDB3"/>
<reference evidence="6 7" key="1">
    <citation type="submission" date="2015-09" db="EMBL/GenBank/DDBJ databases">
        <title>Genome sequence of Oxobacter pfennigii DSM 3222.</title>
        <authorList>
            <person name="Poehlein A."/>
            <person name="Bengelsdorf F.R."/>
            <person name="Schiel-Bengelsdorf B."/>
            <person name="Duerre P."/>
            <person name="Daniel R."/>
        </authorList>
    </citation>
    <scope>NUCLEOTIDE SEQUENCE [LARGE SCALE GENOMIC DNA]</scope>
    <source>
        <strain evidence="6 7">DSM 3222</strain>
    </source>
</reference>
<dbReference type="Pfam" id="PF00202">
    <property type="entry name" value="Aminotran_3"/>
    <property type="match status" value="1"/>
</dbReference>
<accession>A0A0P8WDB3</accession>
<comment type="similarity">
    <text evidence="5">Belongs to the class-III pyridoxal-phosphate-dependent aminotransferase family. ArgD subfamily.</text>
</comment>
<dbReference type="InterPro" id="IPR049704">
    <property type="entry name" value="Aminotrans_3_PPA_site"/>
</dbReference>
<feature type="binding site" evidence="5">
    <location>
        <position position="281"/>
    </location>
    <ligand>
        <name>pyridoxal 5'-phosphate</name>
        <dbReference type="ChEBI" id="CHEBI:597326"/>
    </ligand>
</feature>
<dbReference type="SUPFAM" id="SSF53383">
    <property type="entry name" value="PLP-dependent transferases"/>
    <property type="match status" value="1"/>
</dbReference>
<protein>
    <recommendedName>
        <fullName evidence="5">Acetylornithine aminotransferase</fullName>
        <shortName evidence="5">ACOAT</shortName>
        <ecNumber evidence="5">2.6.1.11</ecNumber>
    </recommendedName>
</protein>
<dbReference type="GO" id="GO:0006526">
    <property type="term" value="P:L-arginine biosynthetic process"/>
    <property type="evidence" value="ECO:0007669"/>
    <property type="project" value="UniProtKB-UniRule"/>
</dbReference>
<comment type="miscellaneous">
    <text evidence="5">May also have succinyldiaminopimelate aminotransferase activity, thus carrying out the corresponding step in lysine biosynthesis.</text>
</comment>
<comment type="subunit">
    <text evidence="5">Homodimer.</text>
</comment>
<comment type="subcellular location">
    <subcellularLocation>
        <location evidence="5">Cytoplasm</location>
    </subcellularLocation>
</comment>
<evidence type="ECO:0000313" key="7">
    <source>
        <dbReference type="Proteomes" id="UP000050326"/>
    </source>
</evidence>
<dbReference type="PATRIC" id="fig|36849.3.peg.380"/>
<keyword evidence="5" id="KW-0055">Arginine biosynthesis</keyword>
<keyword evidence="3 5" id="KW-0808">Transferase</keyword>
<dbReference type="GO" id="GO:0042802">
    <property type="term" value="F:identical protein binding"/>
    <property type="evidence" value="ECO:0007669"/>
    <property type="project" value="TreeGrafter"/>
</dbReference>
<comment type="cofactor">
    <cofactor evidence="5">
        <name>pyridoxal 5'-phosphate</name>
        <dbReference type="ChEBI" id="CHEBI:597326"/>
    </cofactor>
    <text evidence="5">Binds 1 pyridoxal phosphate per subunit.</text>
</comment>
<dbReference type="PANTHER" id="PTHR11986">
    <property type="entry name" value="AMINOTRANSFERASE CLASS III"/>
    <property type="match status" value="1"/>
</dbReference>
<feature type="binding site" evidence="5">
    <location>
        <position position="280"/>
    </location>
    <ligand>
        <name>N(2)-acetyl-L-ornithine</name>
        <dbReference type="ChEBI" id="CHEBI:57805"/>
    </ligand>
</feature>
<evidence type="ECO:0000256" key="2">
    <source>
        <dbReference type="ARBA" id="ARBA00022605"/>
    </source>
</evidence>
<dbReference type="Gene3D" id="3.40.640.10">
    <property type="entry name" value="Type I PLP-dependent aspartate aminotransferase-like (Major domain)"/>
    <property type="match status" value="1"/>
</dbReference>
<comment type="catalytic activity">
    <reaction evidence="5">
        <text>N(2)-acetyl-L-ornithine + 2-oxoglutarate = N-acetyl-L-glutamate 5-semialdehyde + L-glutamate</text>
        <dbReference type="Rhea" id="RHEA:18049"/>
        <dbReference type="ChEBI" id="CHEBI:16810"/>
        <dbReference type="ChEBI" id="CHEBI:29123"/>
        <dbReference type="ChEBI" id="CHEBI:29985"/>
        <dbReference type="ChEBI" id="CHEBI:57805"/>
        <dbReference type="EC" id="2.6.1.11"/>
    </reaction>
</comment>
<feature type="binding site" evidence="5">
    <location>
        <begin position="223"/>
        <end position="226"/>
    </location>
    <ligand>
        <name>pyridoxal 5'-phosphate</name>
        <dbReference type="ChEBI" id="CHEBI:597326"/>
    </ligand>
</feature>
<dbReference type="EC" id="2.6.1.11" evidence="5"/>
<evidence type="ECO:0000256" key="3">
    <source>
        <dbReference type="ARBA" id="ARBA00022679"/>
    </source>
</evidence>
<dbReference type="STRING" id="36849.OXPF_03500"/>
<dbReference type="GO" id="GO:0005737">
    <property type="term" value="C:cytoplasm"/>
    <property type="evidence" value="ECO:0007669"/>
    <property type="project" value="UniProtKB-SubCell"/>
</dbReference>
<sequence>MTNNEIMEIGNKYVMGNYKRGSTAFVKGMGSKVWDADGKEYIDFLAGIAVNSLGYNNKKLVEAIKEQSEKIMHSSNLFWVEPQVKLAQLICENSFADKVFFCNSGAEANEAAIKLARKYSLNKYGSERYNIISMVNSFHGRTMGSLSATGQEKYHKNFLPMLPGFKFAEFNNYDSLLSLIDDSICAVILEPVQGEGGICPAELDYIKKVRELCTQKDIILIFDEVQCGVGRTGALFAYEKLSVAPDVMTLAKGLAGGVPIGALAANEKFGGVLVPGDHGSTFGGNHLACAAGCAVIEEIKENLLQNVNTMSSYILSKLDDINKELNCIESIKGMGLMLGVKITVDSGKVVEECLKKGLILNSLGNNMLRLVPPLVINSEEVDKAMDILKSVLALLV</sequence>
<evidence type="ECO:0000313" key="6">
    <source>
        <dbReference type="EMBL" id="KPU45882.1"/>
    </source>
</evidence>
<keyword evidence="7" id="KW-1185">Reference proteome</keyword>
<dbReference type="InterPro" id="IPR015424">
    <property type="entry name" value="PyrdxlP-dep_Trfase"/>
</dbReference>
<organism evidence="6 7">
    <name type="scientific">Oxobacter pfennigii</name>
    <dbReference type="NCBI Taxonomy" id="36849"/>
    <lineage>
        <taxon>Bacteria</taxon>
        <taxon>Bacillati</taxon>
        <taxon>Bacillota</taxon>
        <taxon>Clostridia</taxon>
        <taxon>Eubacteriales</taxon>
        <taxon>Clostridiaceae</taxon>
        <taxon>Oxobacter</taxon>
    </lineage>
</organism>
<keyword evidence="5" id="KW-0963">Cytoplasm</keyword>
<dbReference type="NCBIfam" id="TIGR00707">
    <property type="entry name" value="argD"/>
    <property type="match status" value="1"/>
</dbReference>
<dbReference type="UniPathway" id="UPA00068">
    <property type="reaction ID" value="UER00109"/>
</dbReference>
<dbReference type="GO" id="GO:0030170">
    <property type="term" value="F:pyridoxal phosphate binding"/>
    <property type="evidence" value="ECO:0007669"/>
    <property type="project" value="InterPro"/>
</dbReference>
<feature type="binding site" evidence="5">
    <location>
        <position position="138"/>
    </location>
    <ligand>
        <name>pyridoxal 5'-phosphate</name>
        <dbReference type="ChEBI" id="CHEBI:597326"/>
    </ligand>
</feature>
<dbReference type="PANTHER" id="PTHR11986:SF79">
    <property type="entry name" value="ACETYLORNITHINE AMINOTRANSFERASE, MITOCHONDRIAL"/>
    <property type="match status" value="1"/>
</dbReference>
<comment type="pathway">
    <text evidence="5">Amino-acid biosynthesis; L-arginine biosynthesis; N(2)-acetyl-L-ornithine from L-glutamate: step 4/4.</text>
</comment>
<dbReference type="Gene3D" id="3.90.1150.10">
    <property type="entry name" value="Aspartate Aminotransferase, domain 1"/>
    <property type="match status" value="1"/>
</dbReference>